<dbReference type="AlphaFoldDB" id="A0A8J2UD28"/>
<reference evidence="1" key="2">
    <citation type="submission" date="2020-09" db="EMBL/GenBank/DDBJ databases">
        <authorList>
            <person name="Sun Q."/>
            <person name="Zhou Y."/>
        </authorList>
    </citation>
    <scope>NUCLEOTIDE SEQUENCE</scope>
    <source>
        <strain evidence="1">CGMCC 1.15448</strain>
    </source>
</reference>
<sequence length="74" mass="8507">MYDLLEVGEEVTFPGLLDIKLIVEEVHENRGIVRCKYYDDHLNRFIKLTLPADALVPLRKAPKMTKVSVSSKHI</sequence>
<evidence type="ECO:0000313" key="1">
    <source>
        <dbReference type="EMBL" id="GGA99233.1"/>
    </source>
</evidence>
<protein>
    <submittedName>
        <fullName evidence="1">Uncharacterized protein</fullName>
    </submittedName>
</protein>
<evidence type="ECO:0000313" key="2">
    <source>
        <dbReference type="Proteomes" id="UP000607559"/>
    </source>
</evidence>
<dbReference type="Proteomes" id="UP000607559">
    <property type="component" value="Unassembled WGS sequence"/>
</dbReference>
<accession>A0A8J2UD28</accession>
<name>A0A8J2UD28_9BACT</name>
<dbReference type="EMBL" id="BMJC01000002">
    <property type="protein sequence ID" value="GGA99233.1"/>
    <property type="molecule type" value="Genomic_DNA"/>
</dbReference>
<organism evidence="1 2">
    <name type="scientific">Puia dinghuensis</name>
    <dbReference type="NCBI Taxonomy" id="1792502"/>
    <lineage>
        <taxon>Bacteria</taxon>
        <taxon>Pseudomonadati</taxon>
        <taxon>Bacteroidota</taxon>
        <taxon>Chitinophagia</taxon>
        <taxon>Chitinophagales</taxon>
        <taxon>Chitinophagaceae</taxon>
        <taxon>Puia</taxon>
    </lineage>
</organism>
<keyword evidence="2" id="KW-1185">Reference proteome</keyword>
<reference evidence="1" key="1">
    <citation type="journal article" date="2014" name="Int. J. Syst. Evol. Microbiol.">
        <title>Complete genome sequence of Corynebacterium casei LMG S-19264T (=DSM 44701T), isolated from a smear-ripened cheese.</title>
        <authorList>
            <consortium name="US DOE Joint Genome Institute (JGI-PGF)"/>
            <person name="Walter F."/>
            <person name="Albersmeier A."/>
            <person name="Kalinowski J."/>
            <person name="Ruckert C."/>
        </authorList>
    </citation>
    <scope>NUCLEOTIDE SEQUENCE</scope>
    <source>
        <strain evidence="1">CGMCC 1.15448</strain>
    </source>
</reference>
<gene>
    <name evidence="1" type="ORF">GCM10011511_23180</name>
</gene>
<proteinExistence type="predicted"/>
<comment type="caution">
    <text evidence="1">The sequence shown here is derived from an EMBL/GenBank/DDBJ whole genome shotgun (WGS) entry which is preliminary data.</text>
</comment>